<dbReference type="RefSeq" id="WP_161339377.1">
    <property type="nucleotide sequence ID" value="NZ_JBHSDG010000004.1"/>
</dbReference>
<accession>A0A845MH02</accession>
<dbReference type="AlphaFoldDB" id="A0A845MH02"/>
<comment type="caution">
    <text evidence="2">The sequence shown here is derived from an EMBL/GenBank/DDBJ whole genome shotgun (WGS) entry which is preliminary data.</text>
</comment>
<feature type="chain" id="PRO_5032961723" evidence="1">
    <location>
        <begin position="22"/>
        <end position="168"/>
    </location>
</feature>
<keyword evidence="1" id="KW-0732">Signal</keyword>
<evidence type="ECO:0000313" key="2">
    <source>
        <dbReference type="EMBL" id="MZR22922.1"/>
    </source>
</evidence>
<dbReference type="OrthoDB" id="8159261at2"/>
<organism evidence="2 3">
    <name type="scientific">Sneathiella chungangensis</name>
    <dbReference type="NCBI Taxonomy" id="1418234"/>
    <lineage>
        <taxon>Bacteria</taxon>
        <taxon>Pseudomonadati</taxon>
        <taxon>Pseudomonadota</taxon>
        <taxon>Alphaproteobacteria</taxon>
        <taxon>Sneathiellales</taxon>
        <taxon>Sneathiellaceae</taxon>
        <taxon>Sneathiella</taxon>
    </lineage>
</organism>
<protein>
    <submittedName>
        <fullName evidence="2">DUF3261 domain-containing protein</fullName>
    </submittedName>
</protein>
<dbReference type="InterPro" id="IPR021675">
    <property type="entry name" value="DUF3261"/>
</dbReference>
<dbReference type="Pfam" id="PF11659">
    <property type="entry name" value="DUF3261"/>
    <property type="match status" value="1"/>
</dbReference>
<dbReference type="EMBL" id="WTVA01000004">
    <property type="protein sequence ID" value="MZR22922.1"/>
    <property type="molecule type" value="Genomic_DNA"/>
</dbReference>
<feature type="signal peptide" evidence="1">
    <location>
        <begin position="1"/>
        <end position="21"/>
    </location>
</feature>
<name>A0A845MH02_9PROT</name>
<evidence type="ECO:0000256" key="1">
    <source>
        <dbReference type="SAM" id="SignalP"/>
    </source>
</evidence>
<dbReference type="Proteomes" id="UP000445696">
    <property type="component" value="Unassembled WGS sequence"/>
</dbReference>
<evidence type="ECO:0000313" key="3">
    <source>
        <dbReference type="Proteomes" id="UP000445696"/>
    </source>
</evidence>
<keyword evidence="3" id="KW-1185">Reference proteome</keyword>
<sequence>MLVRCLLVLIAVIGIAGCATESARELEVAPWRLPEGPPREVVQILNGHYGDKAFALQVRLSMSEEKMLVAGLDSLGRRAFDILWDETGVRAGKADWVSEDLNAADILKVIVATYWPEDDPMQAYVRDRAKDLEISYQSERANAWNETVEIRNPRSGYEMTIISYELKQ</sequence>
<proteinExistence type="predicted"/>
<reference evidence="2 3" key="1">
    <citation type="journal article" date="2014" name="Int. J. Syst. Evol. Microbiol.">
        <title>Sneathiella chungangensis sp. nov., isolated from a marine sand, and emended description of the genus Sneathiella.</title>
        <authorList>
            <person name="Siamphan C."/>
            <person name="Kim H."/>
            <person name="Lee J.S."/>
            <person name="Kim W."/>
        </authorList>
    </citation>
    <scope>NUCLEOTIDE SEQUENCE [LARGE SCALE GENOMIC DNA]</scope>
    <source>
        <strain evidence="2 3">KCTC 32476</strain>
    </source>
</reference>
<dbReference type="PROSITE" id="PS51257">
    <property type="entry name" value="PROKAR_LIPOPROTEIN"/>
    <property type="match status" value="1"/>
</dbReference>
<gene>
    <name evidence="2" type="ORF">GQF03_11315</name>
</gene>